<organism evidence="2 3">
    <name type="scientific">Phytophthora aleatoria</name>
    <dbReference type="NCBI Taxonomy" id="2496075"/>
    <lineage>
        <taxon>Eukaryota</taxon>
        <taxon>Sar</taxon>
        <taxon>Stramenopiles</taxon>
        <taxon>Oomycota</taxon>
        <taxon>Peronosporomycetes</taxon>
        <taxon>Peronosporales</taxon>
        <taxon>Peronosporaceae</taxon>
        <taxon>Phytophthora</taxon>
    </lineage>
</organism>
<evidence type="ECO:0008006" key="4">
    <source>
        <dbReference type="Google" id="ProtNLM"/>
    </source>
</evidence>
<evidence type="ECO:0000256" key="1">
    <source>
        <dbReference type="SAM" id="MobiDB-lite"/>
    </source>
</evidence>
<dbReference type="Proteomes" id="UP000709295">
    <property type="component" value="Unassembled WGS sequence"/>
</dbReference>
<dbReference type="InterPro" id="IPR031127">
    <property type="entry name" value="E3_UB_ligase_RBR"/>
</dbReference>
<reference evidence="2" key="1">
    <citation type="submission" date="2021-01" db="EMBL/GenBank/DDBJ databases">
        <title>Phytophthora aleatoria, a newly-described species from Pinus radiata is distinct from Phytophthora cactorum isolates based on comparative genomics.</title>
        <authorList>
            <person name="Mcdougal R."/>
            <person name="Panda P."/>
            <person name="Williams N."/>
            <person name="Studholme D.J."/>
        </authorList>
    </citation>
    <scope>NUCLEOTIDE SEQUENCE</scope>
    <source>
        <strain evidence="2">NZFS 4037</strain>
    </source>
</reference>
<evidence type="ECO:0000313" key="3">
    <source>
        <dbReference type="Proteomes" id="UP000709295"/>
    </source>
</evidence>
<comment type="caution">
    <text evidence="2">The sequence shown here is derived from an EMBL/GenBank/DDBJ whole genome shotgun (WGS) entry which is preliminary data.</text>
</comment>
<feature type="compositionally biased region" description="Acidic residues" evidence="1">
    <location>
        <begin position="111"/>
        <end position="120"/>
    </location>
</feature>
<name>A0A8J5ILT3_9STRA</name>
<evidence type="ECO:0000313" key="2">
    <source>
        <dbReference type="EMBL" id="KAG6951329.1"/>
    </source>
</evidence>
<accession>A0A8J5ILT3</accession>
<sequence>MAASTQRVAIIPSALDAVAPTAFTPVDYEAFPVLCQICMDAPASVFQLCGVECLAEVCSHCLVRHLTSSVYSFYPGVLPKVRCPVCLNLLNKNQWEQFILPPKPEPQPEQETQEPEQEQEQDQKEQQQQLQYVDDNSHVLDKYVMLCRQSCGFQSPCCHLADYTMLPERYAESEDGDDEDAQLELPIEQVEALTELHQLGVEYCYHRQDATEFYSFLTEKFKDNVEQILWRLLPKIVDEERRAALLLRHLNKNPDTRTICCGVAVCFKCKATNHHGGDCRDFIEDENVVECRGCNVTVVMVDGCDALHCLCGNTFSWSEEVARQRAQRKLLAPVDNAEYDKWYLWHYRMSGSLQKVTNLSATQREMRLVRLLREHRPLLRRVLLARVYRRRLGKKEPENIEEATLKLKSIVESPLTPESPLLSRSASVP</sequence>
<gene>
    <name evidence="2" type="ORF">JG688_00013774</name>
</gene>
<dbReference type="GO" id="GO:0004842">
    <property type="term" value="F:ubiquitin-protein transferase activity"/>
    <property type="evidence" value="ECO:0007669"/>
    <property type="project" value="InterPro"/>
</dbReference>
<dbReference type="PANTHER" id="PTHR11685">
    <property type="entry name" value="RBR FAMILY RING FINGER AND IBR DOMAIN-CONTAINING"/>
    <property type="match status" value="1"/>
</dbReference>
<protein>
    <recommendedName>
        <fullName evidence="4">RING-type domain-containing protein</fullName>
    </recommendedName>
</protein>
<proteinExistence type="predicted"/>
<dbReference type="EMBL" id="JAENGY010001210">
    <property type="protein sequence ID" value="KAG6951329.1"/>
    <property type="molecule type" value="Genomic_DNA"/>
</dbReference>
<feature type="region of interest" description="Disordered" evidence="1">
    <location>
        <begin position="100"/>
        <end position="128"/>
    </location>
</feature>
<dbReference type="AlphaFoldDB" id="A0A8J5ILT3"/>
<dbReference type="GO" id="GO:0016567">
    <property type="term" value="P:protein ubiquitination"/>
    <property type="evidence" value="ECO:0007669"/>
    <property type="project" value="InterPro"/>
</dbReference>
<keyword evidence="3" id="KW-1185">Reference proteome</keyword>